<protein>
    <recommendedName>
        <fullName evidence="3">Strictosidine synthase</fullName>
    </recommendedName>
</protein>
<sequence length="154" mass="16360">MMGVKFGAAILGVICVVAGAGWNALLTRSPLDPAHIDLPLPSERVGVLAFNDKLRSAYKVGYGQVLGPEDLAVDSEGRLYTACADGWVKRVSFVNNDTHSSLQVEKWAYVGGRPLGVALGLHGELLVCDPDQGLLNVTQGNVQVLSNEADGLRF</sequence>
<name>A0AA38C1M4_TAXCH</name>
<accession>A0AA38C1M4</accession>
<dbReference type="Gene3D" id="2.120.10.30">
    <property type="entry name" value="TolB, C-terminal domain"/>
    <property type="match status" value="1"/>
</dbReference>
<organism evidence="1 2">
    <name type="scientific">Taxus chinensis</name>
    <name type="common">Chinese yew</name>
    <name type="synonym">Taxus wallichiana var. chinensis</name>
    <dbReference type="NCBI Taxonomy" id="29808"/>
    <lineage>
        <taxon>Eukaryota</taxon>
        <taxon>Viridiplantae</taxon>
        <taxon>Streptophyta</taxon>
        <taxon>Embryophyta</taxon>
        <taxon>Tracheophyta</taxon>
        <taxon>Spermatophyta</taxon>
        <taxon>Pinopsida</taxon>
        <taxon>Pinidae</taxon>
        <taxon>Conifers II</taxon>
        <taxon>Cupressales</taxon>
        <taxon>Taxaceae</taxon>
        <taxon>Taxus</taxon>
    </lineage>
</organism>
<evidence type="ECO:0000313" key="1">
    <source>
        <dbReference type="EMBL" id="KAH9289364.1"/>
    </source>
</evidence>
<reference evidence="1 2" key="1">
    <citation type="journal article" date="2021" name="Nat. Plants">
        <title>The Taxus genome provides insights into paclitaxel biosynthesis.</title>
        <authorList>
            <person name="Xiong X."/>
            <person name="Gou J."/>
            <person name="Liao Q."/>
            <person name="Li Y."/>
            <person name="Zhou Q."/>
            <person name="Bi G."/>
            <person name="Li C."/>
            <person name="Du R."/>
            <person name="Wang X."/>
            <person name="Sun T."/>
            <person name="Guo L."/>
            <person name="Liang H."/>
            <person name="Lu P."/>
            <person name="Wu Y."/>
            <person name="Zhang Z."/>
            <person name="Ro D.K."/>
            <person name="Shang Y."/>
            <person name="Huang S."/>
            <person name="Yan J."/>
        </authorList>
    </citation>
    <scope>NUCLEOTIDE SEQUENCE [LARGE SCALE GENOMIC DNA]</scope>
    <source>
        <strain evidence="1">Ta-2019</strain>
    </source>
</reference>
<dbReference type="GO" id="GO:0012505">
    <property type="term" value="C:endomembrane system"/>
    <property type="evidence" value="ECO:0007669"/>
    <property type="project" value="TreeGrafter"/>
</dbReference>
<evidence type="ECO:0000313" key="2">
    <source>
        <dbReference type="Proteomes" id="UP000824469"/>
    </source>
</evidence>
<dbReference type="Pfam" id="PF20067">
    <property type="entry name" value="SSL_N"/>
    <property type="match status" value="1"/>
</dbReference>
<feature type="non-terminal residue" evidence="1">
    <location>
        <position position="1"/>
    </location>
</feature>
<dbReference type="PANTHER" id="PTHR10426:SF88">
    <property type="entry name" value="ADIPOCYTE PLASMA MEMBRANE-ASSOCIATED PROTEIN HEMOMUCIN-RELATED"/>
    <property type="match status" value="1"/>
</dbReference>
<comment type="caution">
    <text evidence="1">The sequence shown here is derived from an EMBL/GenBank/DDBJ whole genome shotgun (WGS) entry which is preliminary data.</text>
</comment>
<gene>
    <name evidence="1" type="ORF">KI387_033481</name>
</gene>
<dbReference type="PANTHER" id="PTHR10426">
    <property type="entry name" value="STRICTOSIDINE SYNTHASE-RELATED"/>
    <property type="match status" value="1"/>
</dbReference>
<proteinExistence type="predicted"/>
<evidence type="ECO:0008006" key="3">
    <source>
        <dbReference type="Google" id="ProtNLM"/>
    </source>
</evidence>
<dbReference type="InterPro" id="IPR011042">
    <property type="entry name" value="6-blade_b-propeller_TolB-like"/>
</dbReference>
<dbReference type="EMBL" id="JAHRHJ020003813">
    <property type="protein sequence ID" value="KAH9289364.1"/>
    <property type="molecule type" value="Genomic_DNA"/>
</dbReference>
<dbReference type="OMA" id="PFERTTC"/>
<keyword evidence="2" id="KW-1185">Reference proteome</keyword>
<dbReference type="Proteomes" id="UP000824469">
    <property type="component" value="Unassembled WGS sequence"/>
</dbReference>
<dbReference type="AlphaFoldDB" id="A0AA38C1M4"/>
<dbReference type="SUPFAM" id="SSF63829">
    <property type="entry name" value="Calcium-dependent phosphotriesterase"/>
    <property type="match status" value="1"/>
</dbReference>
<dbReference type="GO" id="GO:0016787">
    <property type="term" value="F:hydrolase activity"/>
    <property type="evidence" value="ECO:0007669"/>
    <property type="project" value="TreeGrafter"/>
</dbReference>